<comment type="caution">
    <text evidence="1">The sequence shown here is derived from an EMBL/GenBank/DDBJ whole genome shotgun (WGS) entry which is preliminary data.</text>
</comment>
<protein>
    <submittedName>
        <fullName evidence="1">Uncharacterized protein</fullName>
    </submittedName>
</protein>
<organism evidence="1 2">
    <name type="scientific">Hibiscus trionum</name>
    <name type="common">Flower of an hour</name>
    <dbReference type="NCBI Taxonomy" id="183268"/>
    <lineage>
        <taxon>Eukaryota</taxon>
        <taxon>Viridiplantae</taxon>
        <taxon>Streptophyta</taxon>
        <taxon>Embryophyta</taxon>
        <taxon>Tracheophyta</taxon>
        <taxon>Spermatophyta</taxon>
        <taxon>Magnoliopsida</taxon>
        <taxon>eudicotyledons</taxon>
        <taxon>Gunneridae</taxon>
        <taxon>Pentapetalae</taxon>
        <taxon>rosids</taxon>
        <taxon>malvids</taxon>
        <taxon>Malvales</taxon>
        <taxon>Malvaceae</taxon>
        <taxon>Malvoideae</taxon>
        <taxon>Hibiscus</taxon>
    </lineage>
</organism>
<dbReference type="Pfam" id="PF14223">
    <property type="entry name" value="Retrotran_gag_2"/>
    <property type="match status" value="1"/>
</dbReference>
<reference evidence="1" key="1">
    <citation type="submission" date="2023-05" db="EMBL/GenBank/DDBJ databases">
        <title>Genome and transcriptome analyses reveal genes involved in the formation of fine ridges on petal epidermal cells in Hibiscus trionum.</title>
        <authorList>
            <person name="Koshimizu S."/>
            <person name="Masuda S."/>
            <person name="Ishii T."/>
            <person name="Shirasu K."/>
            <person name="Hoshino A."/>
            <person name="Arita M."/>
        </authorList>
    </citation>
    <scope>NUCLEOTIDE SEQUENCE</scope>
    <source>
        <strain evidence="1">Hamamatsu line</strain>
    </source>
</reference>
<dbReference type="PANTHER" id="PTHR35317:SF11">
    <property type="entry name" value="CCHC-TYPE DOMAIN-CONTAINING PROTEIN"/>
    <property type="match status" value="1"/>
</dbReference>
<proteinExistence type="predicted"/>
<dbReference type="OrthoDB" id="1710004at2759"/>
<name>A0A9W7H8J8_HIBTR</name>
<dbReference type="Proteomes" id="UP001165190">
    <property type="component" value="Unassembled WGS sequence"/>
</dbReference>
<evidence type="ECO:0000313" key="2">
    <source>
        <dbReference type="Proteomes" id="UP001165190"/>
    </source>
</evidence>
<dbReference type="AlphaFoldDB" id="A0A9W7H8J8"/>
<gene>
    <name evidence="1" type="ORF">HRI_000801300</name>
</gene>
<keyword evidence="2" id="KW-1185">Reference proteome</keyword>
<sequence length="138" mass="16417">MTSRKLWRRTTMFLHYLPTQLWHKIKNHKEKRSRKSKARATLFAAVSSEIFLRIMTMKSTFEIWNFLKEEYEGDETVKGMTTLNLIREFELLKMKDSETVNEYFDKLTAIANKVRLLGSEFPESRLVQKVLVTVPEKI</sequence>
<evidence type="ECO:0000313" key="1">
    <source>
        <dbReference type="EMBL" id="GMI71320.1"/>
    </source>
</evidence>
<accession>A0A9W7H8J8</accession>
<dbReference type="PANTHER" id="PTHR35317">
    <property type="entry name" value="OS04G0629600 PROTEIN"/>
    <property type="match status" value="1"/>
</dbReference>
<dbReference type="EMBL" id="BSYR01000010">
    <property type="protein sequence ID" value="GMI71320.1"/>
    <property type="molecule type" value="Genomic_DNA"/>
</dbReference>